<proteinExistence type="predicted"/>
<protein>
    <recommendedName>
        <fullName evidence="1">Calcineurin-like phosphoesterase domain-containing protein</fullName>
    </recommendedName>
</protein>
<dbReference type="Proteomes" id="UP000003477">
    <property type="component" value="Unassembled WGS sequence"/>
</dbReference>
<evidence type="ECO:0000313" key="3">
    <source>
        <dbReference type="Proteomes" id="UP000003477"/>
    </source>
</evidence>
<dbReference type="InterPro" id="IPR004843">
    <property type="entry name" value="Calcineurin-like_PHP"/>
</dbReference>
<dbReference type="EMBL" id="AESD01000339">
    <property type="protein sequence ID" value="EHJ13085.1"/>
    <property type="molecule type" value="Genomic_DNA"/>
</dbReference>
<dbReference type="InterPro" id="IPR029052">
    <property type="entry name" value="Metallo-depent_PP-like"/>
</dbReference>
<organism evidence="2 3">
    <name type="scientific">Crocosphaera watsonii WH 0003</name>
    <dbReference type="NCBI Taxonomy" id="423471"/>
    <lineage>
        <taxon>Bacteria</taxon>
        <taxon>Bacillati</taxon>
        <taxon>Cyanobacteriota</taxon>
        <taxon>Cyanophyceae</taxon>
        <taxon>Oscillatoriophycideae</taxon>
        <taxon>Chroococcales</taxon>
        <taxon>Aphanothecaceae</taxon>
        <taxon>Crocosphaera</taxon>
    </lineage>
</organism>
<accession>G5J405</accession>
<dbReference type="GeneID" id="88765935"/>
<dbReference type="Pfam" id="PF00149">
    <property type="entry name" value="Metallophos"/>
    <property type="match status" value="1"/>
</dbReference>
<dbReference type="GO" id="GO:0016787">
    <property type="term" value="F:hydrolase activity"/>
    <property type="evidence" value="ECO:0007669"/>
    <property type="project" value="InterPro"/>
</dbReference>
<dbReference type="AlphaFoldDB" id="G5J405"/>
<feature type="domain" description="Calcineurin-like phosphoesterase" evidence="1">
    <location>
        <begin position="69"/>
        <end position="287"/>
    </location>
</feature>
<dbReference type="PATRIC" id="fig|423471.3.peg.2091"/>
<dbReference type="Gene3D" id="3.60.21.10">
    <property type="match status" value="1"/>
</dbReference>
<dbReference type="PANTHER" id="PTHR43143:SF1">
    <property type="entry name" value="SERINE_THREONINE-PROTEIN PHOSPHATASE CPPED1"/>
    <property type="match status" value="1"/>
</dbReference>
<evidence type="ECO:0000259" key="1">
    <source>
        <dbReference type="Pfam" id="PF00149"/>
    </source>
</evidence>
<dbReference type="RefSeq" id="WP_007310500.1">
    <property type="nucleotide sequence ID" value="NZ_AESD01000339.1"/>
</dbReference>
<dbReference type="InterPro" id="IPR051918">
    <property type="entry name" value="STPP_CPPED1"/>
</dbReference>
<comment type="caution">
    <text evidence="2">The sequence shown here is derived from an EMBL/GenBank/DDBJ whole genome shotgun (WGS) entry which is preliminary data.</text>
</comment>
<dbReference type="PANTHER" id="PTHR43143">
    <property type="entry name" value="METALLOPHOSPHOESTERASE, CALCINEURIN SUPERFAMILY"/>
    <property type="match status" value="1"/>
</dbReference>
<name>G5J405_CROWT</name>
<reference evidence="2 3" key="1">
    <citation type="journal article" date="2011" name="Front. Microbiol.">
        <title>Two Strains of Crocosphaera watsonii with Highly Conserved Genomes are Distinguished by Strain-Specific Features.</title>
        <authorList>
            <person name="Bench S.R."/>
            <person name="Ilikchyan I.N."/>
            <person name="Tripp H.J."/>
            <person name="Zehr J.P."/>
        </authorList>
    </citation>
    <scope>NUCLEOTIDE SEQUENCE [LARGE SCALE GENOMIC DNA]</scope>
    <source>
        <strain evidence="2 3">WH 0003</strain>
    </source>
</reference>
<dbReference type="SUPFAM" id="SSF56300">
    <property type="entry name" value="Metallo-dependent phosphatases"/>
    <property type="match status" value="1"/>
</dbReference>
<gene>
    <name evidence="2" type="ORF">CWATWH0003_2228</name>
</gene>
<sequence>MLYNRRQFLIFTGGLIGIGVTKVGHQLLNKSQPNSSENIISETPATIPTNQPIAIAPEGLFAPIKGDVRIVVISDLNGPYGSTDYDPEVDKAIALTPQWQPDLLLCGGDMVAGQKRSLTKQQIEAMWAAFDVHVSAPLRQANIPLGFTIGNHDASGSISGGKYTFEQERNLASAYWNNPNHNPGLNFIDKANFPFYYSFQQQDIFYLVWDASTHIIDQKQLTWVENSLNSSPAKQAKLRLVIGHLPLHPVTVGRNTPGNYMAEGEKLQSILEKYDVHTYISGHHHGYYPGKKGQLELLNSGALGGGPRKLLNSNLSPQKTLTVVDISLDSQETIYTTYNMKTLQLINIQTLPKSIDKIIRKDLS</sequence>
<evidence type="ECO:0000313" key="2">
    <source>
        <dbReference type="EMBL" id="EHJ13085.1"/>
    </source>
</evidence>